<feature type="region of interest" description="Disordered" evidence="1">
    <location>
        <begin position="447"/>
        <end position="497"/>
    </location>
</feature>
<gene>
    <name evidence="2" type="ORF">DL546_007586</name>
</gene>
<dbReference type="Proteomes" id="UP000275385">
    <property type="component" value="Unassembled WGS sequence"/>
</dbReference>
<evidence type="ECO:0000313" key="3">
    <source>
        <dbReference type="Proteomes" id="UP000275385"/>
    </source>
</evidence>
<feature type="compositionally biased region" description="Basic and acidic residues" evidence="1">
    <location>
        <begin position="484"/>
        <end position="497"/>
    </location>
</feature>
<feature type="compositionally biased region" description="Basic and acidic residues" evidence="1">
    <location>
        <begin position="78"/>
        <end position="93"/>
    </location>
</feature>
<dbReference type="EMBL" id="QVQW01000012">
    <property type="protein sequence ID" value="RKU46813.1"/>
    <property type="molecule type" value="Genomic_DNA"/>
</dbReference>
<dbReference type="OrthoDB" id="5213862at2759"/>
<feature type="compositionally biased region" description="Low complexity" evidence="1">
    <location>
        <begin position="193"/>
        <end position="202"/>
    </location>
</feature>
<dbReference type="AlphaFoldDB" id="A0A420YFZ4"/>
<feature type="region of interest" description="Disordered" evidence="1">
    <location>
        <begin position="32"/>
        <end position="202"/>
    </location>
</feature>
<evidence type="ECO:0000313" key="2">
    <source>
        <dbReference type="EMBL" id="RKU46813.1"/>
    </source>
</evidence>
<comment type="caution">
    <text evidence="2">The sequence shown here is derived from an EMBL/GenBank/DDBJ whole genome shotgun (WGS) entry which is preliminary data.</text>
</comment>
<proteinExistence type="predicted"/>
<sequence length="561" mass="62116">MDSDTDVSMDTQPSSISFLDLDIPRPLQIIKRSEGPGHLVHYYSRKTPSRADSVDFNAKIPESPEAKWPLSIPKKRFTTRDIRDEASPQKAPDDSGYIADISTPGQIDSDAEDTTPKPQRSTSDMSPARGPEYYPPHSLTTKASMLCLPRGKPSSRPRRVDSNLCPPGRGLRPDIGQRYNSGSTTADKCFGQTSTPPTSRISSSNFDISDSASTVSSDIFKYGCLYDVKAKIIATANSSVLEVLEDKSASSTLYPGSKRLMLAHVQLTPNKPPLCHTRQNSDDLIDALELTLGTTTTEYLSLQLTYRHSAFPERTTNTDRTQTSLTTTCTAMIKRHNPSSPWSPCLSQSRTPKQPNAIFEIISSHWGPDAAADLSRKILFAPNPARLLKPTKPVHIARTVAPPKIPRRKGSLRRGFRLPAVTVPTQENEEETERQNDRARKIWSQIRRMSSVGGDENDGDERTVSTGSVRRSIIDISDENAGQTERHPKFPRDRSQANRDSIVGEMLRDMPTTTLDMKENRPVASSGTGVKGYGMEMGMRMRGGALSNTLNGRWGWSGWWQ</sequence>
<name>A0A420YFZ4_9PEZI</name>
<organism evidence="2 3">
    <name type="scientific">Coniochaeta pulveracea</name>
    <dbReference type="NCBI Taxonomy" id="177199"/>
    <lineage>
        <taxon>Eukaryota</taxon>
        <taxon>Fungi</taxon>
        <taxon>Dikarya</taxon>
        <taxon>Ascomycota</taxon>
        <taxon>Pezizomycotina</taxon>
        <taxon>Sordariomycetes</taxon>
        <taxon>Sordariomycetidae</taxon>
        <taxon>Coniochaetales</taxon>
        <taxon>Coniochaetaceae</taxon>
        <taxon>Coniochaeta</taxon>
    </lineage>
</organism>
<accession>A0A420YFZ4</accession>
<feature type="compositionally biased region" description="Polar residues" evidence="1">
    <location>
        <begin position="116"/>
        <end position="125"/>
    </location>
</feature>
<reference evidence="2 3" key="1">
    <citation type="submission" date="2018-08" db="EMBL/GenBank/DDBJ databases">
        <title>Draft genome of the lignicolous fungus Coniochaeta pulveracea.</title>
        <authorList>
            <person name="Borstlap C.J."/>
            <person name="De Witt R.N."/>
            <person name="Botha A."/>
            <person name="Volschenk H."/>
        </authorList>
    </citation>
    <scope>NUCLEOTIDE SEQUENCE [LARGE SCALE GENOMIC DNA]</scope>
    <source>
        <strain evidence="2 3">CAB683</strain>
    </source>
</reference>
<keyword evidence="3" id="KW-1185">Reference proteome</keyword>
<protein>
    <submittedName>
        <fullName evidence="2">Uncharacterized protein</fullName>
    </submittedName>
</protein>
<evidence type="ECO:0000256" key="1">
    <source>
        <dbReference type="SAM" id="MobiDB-lite"/>
    </source>
</evidence>